<dbReference type="GO" id="GO:0004672">
    <property type="term" value="F:protein kinase activity"/>
    <property type="evidence" value="ECO:0007669"/>
    <property type="project" value="InterPro"/>
</dbReference>
<name>A0A6P8WPP4_DROAB</name>
<dbReference type="SUPFAM" id="SSF56112">
    <property type="entry name" value="Protein kinase-like (PK-like)"/>
    <property type="match status" value="1"/>
</dbReference>
<feature type="binding site" evidence="1">
    <location>
        <position position="49"/>
    </location>
    <ligand>
        <name>ATP</name>
        <dbReference type="ChEBI" id="CHEBI:30616"/>
    </ligand>
</feature>
<feature type="region of interest" description="Disordered" evidence="2">
    <location>
        <begin position="304"/>
        <end position="323"/>
    </location>
</feature>
<protein>
    <submittedName>
        <fullName evidence="5">Casein kinase I</fullName>
    </submittedName>
</protein>
<dbReference type="InterPro" id="IPR017441">
    <property type="entry name" value="Protein_kinase_ATP_BS"/>
</dbReference>
<evidence type="ECO:0000256" key="2">
    <source>
        <dbReference type="SAM" id="MobiDB-lite"/>
    </source>
</evidence>
<evidence type="ECO:0000313" key="5">
    <source>
        <dbReference type="RefSeq" id="XP_034100035.1"/>
    </source>
</evidence>
<keyword evidence="4" id="KW-1185">Reference proteome</keyword>
<dbReference type="PROSITE" id="PS50011">
    <property type="entry name" value="PROTEIN_KINASE_DOM"/>
    <property type="match status" value="1"/>
</dbReference>
<reference evidence="5" key="1">
    <citation type="submission" date="2025-08" db="UniProtKB">
        <authorList>
            <consortium name="RefSeq"/>
        </authorList>
    </citation>
    <scope>IDENTIFICATION</scope>
    <source>
        <strain evidence="5">15112-1751.03</strain>
        <tissue evidence="5">Whole Adult</tissue>
    </source>
</reference>
<dbReference type="PROSITE" id="PS00107">
    <property type="entry name" value="PROTEIN_KINASE_ATP"/>
    <property type="match status" value="1"/>
</dbReference>
<dbReference type="InterPro" id="IPR050235">
    <property type="entry name" value="CK1_Ser-Thr_kinase"/>
</dbReference>
<dbReference type="Gene3D" id="1.10.510.10">
    <property type="entry name" value="Transferase(Phosphotransferase) domain 1"/>
    <property type="match status" value="1"/>
</dbReference>
<sequence>MYRAYKVYKACSNMQMMQKYRIVEKIGSGSFGDIFKVVRKDNGQQFALKFESKDVGYQQLHLEYEVYSFLSPGLGIARVYEFGWAANGKVMAMELLGPSLEDLFGYCSCRFSLKTVLMLAMQMIDRLEYVHRKGYVHRDIKPDNFAMSAQRDKNLLYLIDFGLANRYMDVAKREHIPFGWKKDQITGTLRYASLNAQQGFEVSRRDDMISLGYVWMYFLRGSLPWQGMIGPRRQRLERIVELKRSLKIDEFCKGFPDVFANYLINCQSLAYDEEPNYLSIRCSFSDLFTSLKYINDGVFDWSKDKTSSEEDDKENQKAQNNAN</sequence>
<dbReference type="GeneID" id="117565160"/>
<dbReference type="InterPro" id="IPR000719">
    <property type="entry name" value="Prot_kinase_dom"/>
</dbReference>
<dbReference type="GO" id="GO:0005524">
    <property type="term" value="F:ATP binding"/>
    <property type="evidence" value="ECO:0007669"/>
    <property type="project" value="UniProtKB-UniRule"/>
</dbReference>
<dbReference type="PANTHER" id="PTHR11909">
    <property type="entry name" value="CASEIN KINASE-RELATED"/>
    <property type="match status" value="1"/>
</dbReference>
<evidence type="ECO:0000313" key="4">
    <source>
        <dbReference type="Proteomes" id="UP000515160"/>
    </source>
</evidence>
<dbReference type="AlphaFoldDB" id="A0A6P8WPP4"/>
<dbReference type="Pfam" id="PF00069">
    <property type="entry name" value="Pkinase"/>
    <property type="match status" value="1"/>
</dbReference>
<keyword evidence="5" id="KW-0808">Transferase</keyword>
<dbReference type="RefSeq" id="XP_034100035.1">
    <property type="nucleotide sequence ID" value="XM_034244144.2"/>
</dbReference>
<dbReference type="InterPro" id="IPR011009">
    <property type="entry name" value="Kinase-like_dom_sf"/>
</dbReference>
<gene>
    <name evidence="5" type="primary">LOC117565160</name>
</gene>
<dbReference type="CDD" id="cd14016">
    <property type="entry name" value="STKc_CK1"/>
    <property type="match status" value="1"/>
</dbReference>
<dbReference type="Proteomes" id="UP000515160">
    <property type="component" value="Chromosome 2L"/>
</dbReference>
<keyword evidence="1" id="KW-0067">ATP-binding</keyword>
<dbReference type="OrthoDB" id="5800476at2759"/>
<organism evidence="4 5">
    <name type="scientific">Drosophila albomicans</name>
    <name type="common">Fruit fly</name>
    <dbReference type="NCBI Taxonomy" id="7291"/>
    <lineage>
        <taxon>Eukaryota</taxon>
        <taxon>Metazoa</taxon>
        <taxon>Ecdysozoa</taxon>
        <taxon>Arthropoda</taxon>
        <taxon>Hexapoda</taxon>
        <taxon>Insecta</taxon>
        <taxon>Pterygota</taxon>
        <taxon>Neoptera</taxon>
        <taxon>Endopterygota</taxon>
        <taxon>Diptera</taxon>
        <taxon>Brachycera</taxon>
        <taxon>Muscomorpha</taxon>
        <taxon>Ephydroidea</taxon>
        <taxon>Drosophilidae</taxon>
        <taxon>Drosophila</taxon>
    </lineage>
</organism>
<evidence type="ECO:0000259" key="3">
    <source>
        <dbReference type="PROSITE" id="PS50011"/>
    </source>
</evidence>
<feature type="domain" description="Protein kinase" evidence="3">
    <location>
        <begin position="20"/>
        <end position="288"/>
    </location>
</feature>
<keyword evidence="1" id="KW-0547">Nucleotide-binding</keyword>
<proteinExistence type="predicted"/>
<keyword evidence="5" id="KW-0418">Kinase</keyword>
<dbReference type="SMART" id="SM00220">
    <property type="entry name" value="S_TKc"/>
    <property type="match status" value="1"/>
</dbReference>
<accession>A0A6P8WPP4</accession>
<evidence type="ECO:0000256" key="1">
    <source>
        <dbReference type="PROSITE-ProRule" id="PRU10141"/>
    </source>
</evidence>